<keyword evidence="2" id="KW-1185">Reference proteome</keyword>
<name>A0A502KV05_9GAMM</name>
<dbReference type="AlphaFoldDB" id="A0A502KV05"/>
<dbReference type="InterPro" id="IPR022080">
    <property type="entry name" value="DUF3630"/>
</dbReference>
<dbReference type="EMBL" id="SAWY01000019">
    <property type="protein sequence ID" value="TPH15550.1"/>
    <property type="molecule type" value="Genomic_DNA"/>
</dbReference>
<evidence type="ECO:0000313" key="2">
    <source>
        <dbReference type="Proteomes" id="UP000315303"/>
    </source>
</evidence>
<reference evidence="1 2" key="1">
    <citation type="submission" date="2019-01" db="EMBL/GenBank/DDBJ databases">
        <title>Litorilituus lipolytica sp. nov., isolated from intertidal sand of the Yellow Sea in China.</title>
        <authorList>
            <person name="Liu A."/>
        </authorList>
    </citation>
    <scope>NUCLEOTIDE SEQUENCE [LARGE SCALE GENOMIC DNA]</scope>
    <source>
        <strain evidence="1 2">RZ04</strain>
    </source>
</reference>
<proteinExistence type="predicted"/>
<dbReference type="RefSeq" id="WP_140602949.1">
    <property type="nucleotide sequence ID" value="NZ_SAWY01000019.1"/>
</dbReference>
<sequence length="100" mass="11715">MEIENISLIGNSIVIQFSEYWYQEDIETLSERLINTDTAFDLQEKIVGADRESLRVIWQNKEQLMIHFDCYSQSCWLESTDAASEAALENVLKHLRVQFI</sequence>
<dbReference type="OrthoDB" id="6389032at2"/>
<comment type="caution">
    <text evidence="1">The sequence shown here is derived from an EMBL/GenBank/DDBJ whole genome shotgun (WGS) entry which is preliminary data.</text>
</comment>
<protein>
    <submittedName>
        <fullName evidence="1">DUF3630 family protein</fullName>
    </submittedName>
</protein>
<dbReference type="Pfam" id="PF12305">
    <property type="entry name" value="DUF3630"/>
    <property type="match status" value="1"/>
</dbReference>
<accession>A0A502KV05</accession>
<evidence type="ECO:0000313" key="1">
    <source>
        <dbReference type="EMBL" id="TPH15550.1"/>
    </source>
</evidence>
<dbReference type="Proteomes" id="UP000315303">
    <property type="component" value="Unassembled WGS sequence"/>
</dbReference>
<organism evidence="1 2">
    <name type="scientific">Litorilituus lipolyticus</name>
    <dbReference type="NCBI Taxonomy" id="2491017"/>
    <lineage>
        <taxon>Bacteria</taxon>
        <taxon>Pseudomonadati</taxon>
        <taxon>Pseudomonadota</taxon>
        <taxon>Gammaproteobacteria</taxon>
        <taxon>Alteromonadales</taxon>
        <taxon>Colwelliaceae</taxon>
        <taxon>Litorilituus</taxon>
    </lineage>
</organism>
<gene>
    <name evidence="1" type="ORF">EPA86_08190</name>
</gene>